<feature type="domain" description="ABC transporter" evidence="4">
    <location>
        <begin position="2"/>
        <end position="208"/>
    </location>
</feature>
<dbReference type="PANTHER" id="PTHR42939">
    <property type="entry name" value="ABC TRANSPORTER ATP-BINDING PROTEIN ALBC-RELATED"/>
    <property type="match status" value="1"/>
</dbReference>
<dbReference type="Gene3D" id="3.40.50.300">
    <property type="entry name" value="P-loop containing nucleotide triphosphate hydrolases"/>
    <property type="match status" value="1"/>
</dbReference>
<evidence type="ECO:0000256" key="2">
    <source>
        <dbReference type="ARBA" id="ARBA00022741"/>
    </source>
</evidence>
<dbReference type="SUPFAM" id="SSF52540">
    <property type="entry name" value="P-loop containing nucleoside triphosphate hydrolases"/>
    <property type="match status" value="1"/>
</dbReference>
<keyword evidence="3 5" id="KW-0067">ATP-binding</keyword>
<reference evidence="5" key="2">
    <citation type="journal article" date="2024" name="Antonie Van Leeuwenhoek">
        <title>Roseihalotalea indica gen. nov., sp. nov., a halophilic Bacteroidetes from mesopelagic Southwest Indian Ocean with higher carbohydrate metabolic potential.</title>
        <authorList>
            <person name="Chen B."/>
            <person name="Zhang M."/>
            <person name="Lin D."/>
            <person name="Ye J."/>
            <person name="Tang K."/>
        </authorList>
    </citation>
    <scope>NUCLEOTIDE SEQUENCE</scope>
    <source>
        <strain evidence="5">TK19036</strain>
    </source>
</reference>
<dbReference type="InterPro" id="IPR027417">
    <property type="entry name" value="P-loop_NTPase"/>
</dbReference>
<dbReference type="Pfam" id="PF00005">
    <property type="entry name" value="ABC_tran"/>
    <property type="match status" value="1"/>
</dbReference>
<keyword evidence="2" id="KW-0547">Nucleotide-binding</keyword>
<evidence type="ECO:0000256" key="3">
    <source>
        <dbReference type="ARBA" id="ARBA00022840"/>
    </source>
</evidence>
<dbReference type="AlphaFoldDB" id="A0AA49GS07"/>
<dbReference type="PROSITE" id="PS50893">
    <property type="entry name" value="ABC_TRANSPORTER_2"/>
    <property type="match status" value="1"/>
</dbReference>
<dbReference type="InterPro" id="IPR051782">
    <property type="entry name" value="ABC_Transporter_VariousFunc"/>
</dbReference>
<keyword evidence="1" id="KW-0813">Transport</keyword>
<accession>A0AA49GS07</accession>
<dbReference type="InterPro" id="IPR003439">
    <property type="entry name" value="ABC_transporter-like_ATP-bd"/>
</dbReference>
<reference evidence="5" key="1">
    <citation type="journal article" date="2023" name="Comput. Struct. Biotechnol. J.">
        <title>Discovery of a novel marine Bacteroidetes with a rich repertoire of carbohydrate-active enzymes.</title>
        <authorList>
            <person name="Chen B."/>
            <person name="Liu G."/>
            <person name="Chen Q."/>
            <person name="Wang H."/>
            <person name="Liu L."/>
            <person name="Tang K."/>
        </authorList>
    </citation>
    <scope>NUCLEOTIDE SEQUENCE</scope>
    <source>
        <strain evidence="5">TK19036</strain>
    </source>
</reference>
<evidence type="ECO:0000259" key="4">
    <source>
        <dbReference type="PROSITE" id="PS50893"/>
    </source>
</evidence>
<dbReference type="InterPro" id="IPR017871">
    <property type="entry name" value="ABC_transporter-like_CS"/>
</dbReference>
<dbReference type="EMBL" id="CP120682">
    <property type="protein sequence ID" value="WKN39602.1"/>
    <property type="molecule type" value="Genomic_DNA"/>
</dbReference>
<name>A0AA49GS07_9BACT</name>
<proteinExistence type="predicted"/>
<evidence type="ECO:0000313" key="5">
    <source>
        <dbReference type="EMBL" id="WKN39602.1"/>
    </source>
</evidence>
<dbReference type="PANTHER" id="PTHR42939:SF1">
    <property type="entry name" value="ABC TRANSPORTER ATP-BINDING PROTEIN ALBC-RELATED"/>
    <property type="match status" value="1"/>
</dbReference>
<dbReference type="GO" id="GO:0005524">
    <property type="term" value="F:ATP binding"/>
    <property type="evidence" value="ECO:0007669"/>
    <property type="project" value="UniProtKB-KW"/>
</dbReference>
<evidence type="ECO:0000256" key="1">
    <source>
        <dbReference type="ARBA" id="ARBA00022448"/>
    </source>
</evidence>
<dbReference type="PROSITE" id="PS00211">
    <property type="entry name" value="ABC_TRANSPORTER_1"/>
    <property type="match status" value="1"/>
</dbReference>
<sequence>MITFSRFQKNYGAFTALQISDLTISSGVHWLKGRNGSGKTTLFKCVAGLLPFSGNIYLDGLDARKQRVAYRKQVSYGEAEPTYPEFLSAHDLIQFVAQTREASTQQIDSLVNRLGVHEFLYQPCSTYSSGMMKKLSLVLALLGSSKLTLLDEPLITLDIPTVNQLCLIIKSEALAQRSFLLSSHQNFSSEQLTITKTYEVKNKTMCQID</sequence>
<dbReference type="GO" id="GO:0016887">
    <property type="term" value="F:ATP hydrolysis activity"/>
    <property type="evidence" value="ECO:0007669"/>
    <property type="project" value="InterPro"/>
</dbReference>
<protein>
    <submittedName>
        <fullName evidence="5">ABC transporter ATP-binding protein</fullName>
    </submittedName>
</protein>
<organism evidence="5">
    <name type="scientific">Roseihalotalea indica</name>
    <dbReference type="NCBI Taxonomy" id="2867963"/>
    <lineage>
        <taxon>Bacteria</taxon>
        <taxon>Pseudomonadati</taxon>
        <taxon>Bacteroidota</taxon>
        <taxon>Cytophagia</taxon>
        <taxon>Cytophagales</taxon>
        <taxon>Catalimonadaceae</taxon>
        <taxon>Roseihalotalea</taxon>
    </lineage>
</organism>
<gene>
    <name evidence="5" type="ORF">K4G66_12955</name>
</gene>